<feature type="transmembrane region" description="Helical" evidence="8">
    <location>
        <begin position="102"/>
        <end position="122"/>
    </location>
</feature>
<feature type="domain" description="Guanylate cyclase" evidence="9">
    <location>
        <begin position="237"/>
        <end position="364"/>
    </location>
</feature>
<dbReference type="InterPro" id="IPR001054">
    <property type="entry name" value="A/G_cyclase"/>
</dbReference>
<feature type="transmembrane region" description="Helical" evidence="8">
    <location>
        <begin position="129"/>
        <end position="147"/>
    </location>
</feature>
<reference evidence="10 11" key="2">
    <citation type="submission" date="2016-03" db="EMBL/GenBank/DDBJ databases">
        <title>New uncultured bacterium of the family Gallionellaceae from acid mine drainage: description and reconstruction of genome based on metagenomic analysis of microbial community.</title>
        <authorList>
            <person name="Kadnikov V."/>
            <person name="Ivasenko D."/>
            <person name="Beletsky A."/>
            <person name="Mardanov A."/>
            <person name="Danilova E."/>
            <person name="Pimenov N."/>
            <person name="Karnachuk O."/>
            <person name="Ravin N."/>
        </authorList>
    </citation>
    <scope>NUCLEOTIDE SEQUENCE [LARGE SCALE GENOMIC DNA]</scope>
    <source>
        <strain evidence="10">ShG14-8</strain>
    </source>
</reference>
<dbReference type="Proteomes" id="UP000070578">
    <property type="component" value="Unassembled WGS sequence"/>
</dbReference>
<keyword evidence="4 8" id="KW-1133">Transmembrane helix</keyword>
<feature type="transmembrane region" description="Helical" evidence="8">
    <location>
        <begin position="23"/>
        <end position="45"/>
    </location>
</feature>
<proteinExistence type="predicted"/>
<dbReference type="GO" id="GO:0016020">
    <property type="term" value="C:membrane"/>
    <property type="evidence" value="ECO:0007669"/>
    <property type="project" value="UniProtKB-SubCell"/>
</dbReference>
<dbReference type="CDD" id="cd07302">
    <property type="entry name" value="CHD"/>
    <property type="match status" value="1"/>
</dbReference>
<feature type="transmembrane region" description="Helical" evidence="8">
    <location>
        <begin position="51"/>
        <end position="69"/>
    </location>
</feature>
<keyword evidence="2 8" id="KW-0812">Transmembrane</keyword>
<dbReference type="Gene3D" id="6.10.250.780">
    <property type="match status" value="1"/>
</dbReference>
<evidence type="ECO:0000256" key="6">
    <source>
        <dbReference type="ARBA" id="ARBA00023239"/>
    </source>
</evidence>
<evidence type="ECO:0000256" key="8">
    <source>
        <dbReference type="SAM" id="Phobius"/>
    </source>
</evidence>
<dbReference type="Pfam" id="PF00211">
    <property type="entry name" value="Guanylate_cyc"/>
    <property type="match status" value="1"/>
</dbReference>
<evidence type="ECO:0000256" key="2">
    <source>
        <dbReference type="ARBA" id="ARBA00022692"/>
    </source>
</evidence>
<comment type="caution">
    <text evidence="10">The sequence shown here is derived from an EMBL/GenBank/DDBJ whole genome shotgun (WGS) entry which is preliminary data.</text>
</comment>
<evidence type="ECO:0000256" key="5">
    <source>
        <dbReference type="ARBA" id="ARBA00023136"/>
    </source>
</evidence>
<dbReference type="PATRIC" id="fig|1796491.3.peg.1553"/>
<sequence length="432" mass="48526">MAKFPEIIPENTYAQEDKLHRDLLIFACAFMNLGVVLWLAIYWYMGLHFSANVPLLYQLISVASLVYYLKSKKFGIFRFVQLSLFLFVPFIMQWSIGNSVTASGVMLWALLAPIGALVVSGWRESVPWFIAYIVMTVVSGSFDYYLGTNDSNGMSMKTIGFFFALNFAAMSSIMYFLMRYFVVAMDRIKNQLDQQHQLLAEEQKKSERVLLNVLPSSIAQRLKNHQGLIADGHADVTVMFADLVNFTQLTESLSPDQMVGLLNTIFSGFDELCEKYGVEKIKTIGDAYMVVGGLSQDNTDYTRDIADLSLEMRQYVIANPGLSRYKLGIHTGIATGPVVAGVIGTKRFIYDLWGDTVNIASRLTDEAVQDVIQVDKTTYNRTRYDYAFEPPATIHVKGKGEMVMYRLTGRLDGANKPRNHSPDIQAVANPSV</sequence>
<evidence type="ECO:0000256" key="7">
    <source>
        <dbReference type="SAM" id="MobiDB-lite"/>
    </source>
</evidence>
<dbReference type="GO" id="GO:0000166">
    <property type="term" value="F:nucleotide binding"/>
    <property type="evidence" value="ECO:0007669"/>
    <property type="project" value="UniProtKB-KW"/>
</dbReference>
<dbReference type="GO" id="GO:0035556">
    <property type="term" value="P:intracellular signal transduction"/>
    <property type="evidence" value="ECO:0007669"/>
    <property type="project" value="InterPro"/>
</dbReference>
<dbReference type="PANTHER" id="PTHR11920">
    <property type="entry name" value="GUANYLYL CYCLASE"/>
    <property type="match status" value="1"/>
</dbReference>
<dbReference type="SMART" id="SM00044">
    <property type="entry name" value="CYCc"/>
    <property type="match status" value="1"/>
</dbReference>
<keyword evidence="6" id="KW-0456">Lyase</keyword>
<feature type="region of interest" description="Disordered" evidence="7">
    <location>
        <begin position="413"/>
        <end position="432"/>
    </location>
</feature>
<dbReference type="EMBL" id="LSLI01000029">
    <property type="protein sequence ID" value="KXS32435.1"/>
    <property type="molecule type" value="Genomic_DNA"/>
</dbReference>
<protein>
    <submittedName>
        <fullName evidence="10">Adenylate/guanylate cyclase</fullName>
    </submittedName>
</protein>
<gene>
    <name evidence="10" type="ORF">AWT59_1415</name>
</gene>
<keyword evidence="3" id="KW-0547">Nucleotide-binding</keyword>
<dbReference type="PROSITE" id="PS50125">
    <property type="entry name" value="GUANYLATE_CYCLASE_2"/>
    <property type="match status" value="1"/>
</dbReference>
<dbReference type="GO" id="GO:0004016">
    <property type="term" value="F:adenylate cyclase activity"/>
    <property type="evidence" value="ECO:0007669"/>
    <property type="project" value="UniProtKB-ARBA"/>
</dbReference>
<evidence type="ECO:0000313" key="11">
    <source>
        <dbReference type="Proteomes" id="UP000070578"/>
    </source>
</evidence>
<dbReference type="Gene3D" id="3.30.70.1230">
    <property type="entry name" value="Nucleotide cyclase"/>
    <property type="match status" value="1"/>
</dbReference>
<dbReference type="InterPro" id="IPR029787">
    <property type="entry name" value="Nucleotide_cyclase"/>
</dbReference>
<accession>A0A139BUK1</accession>
<evidence type="ECO:0000313" key="10">
    <source>
        <dbReference type="EMBL" id="KXS32435.1"/>
    </source>
</evidence>
<dbReference type="SUPFAM" id="SSF55073">
    <property type="entry name" value="Nucleotide cyclase"/>
    <property type="match status" value="1"/>
</dbReference>
<dbReference type="PANTHER" id="PTHR11920:SF335">
    <property type="entry name" value="GUANYLATE CYCLASE"/>
    <property type="match status" value="1"/>
</dbReference>
<feature type="transmembrane region" description="Helical" evidence="8">
    <location>
        <begin position="76"/>
        <end position="96"/>
    </location>
</feature>
<evidence type="ECO:0000259" key="9">
    <source>
        <dbReference type="PROSITE" id="PS50125"/>
    </source>
</evidence>
<name>A0A139BUK1_9PROT</name>
<evidence type="ECO:0000256" key="1">
    <source>
        <dbReference type="ARBA" id="ARBA00004370"/>
    </source>
</evidence>
<evidence type="ECO:0000256" key="3">
    <source>
        <dbReference type="ARBA" id="ARBA00022741"/>
    </source>
</evidence>
<comment type="subcellular location">
    <subcellularLocation>
        <location evidence="1">Membrane</location>
    </subcellularLocation>
</comment>
<feature type="transmembrane region" description="Helical" evidence="8">
    <location>
        <begin position="159"/>
        <end position="182"/>
    </location>
</feature>
<organism evidence="10 11">
    <name type="scientific">Candidatus Gallionella acididurans</name>
    <dbReference type="NCBI Taxonomy" id="1796491"/>
    <lineage>
        <taxon>Bacteria</taxon>
        <taxon>Pseudomonadati</taxon>
        <taxon>Pseudomonadota</taxon>
        <taxon>Betaproteobacteria</taxon>
        <taxon>Nitrosomonadales</taxon>
        <taxon>Gallionellaceae</taxon>
        <taxon>Gallionella</taxon>
    </lineage>
</organism>
<dbReference type="AlphaFoldDB" id="A0A139BUK1"/>
<evidence type="ECO:0000256" key="4">
    <source>
        <dbReference type="ARBA" id="ARBA00022989"/>
    </source>
</evidence>
<keyword evidence="5 8" id="KW-0472">Membrane</keyword>
<dbReference type="InterPro" id="IPR050401">
    <property type="entry name" value="Cyclic_nucleotide_synthase"/>
</dbReference>
<reference evidence="10 11" key="1">
    <citation type="submission" date="2016-02" db="EMBL/GenBank/DDBJ databases">
        <authorList>
            <person name="Wen L."/>
            <person name="He K."/>
            <person name="Yang H."/>
        </authorList>
    </citation>
    <scope>NUCLEOTIDE SEQUENCE [LARGE SCALE GENOMIC DNA]</scope>
    <source>
        <strain evidence="10">ShG14-8</strain>
    </source>
</reference>
<dbReference type="GO" id="GO:0009190">
    <property type="term" value="P:cyclic nucleotide biosynthetic process"/>
    <property type="evidence" value="ECO:0007669"/>
    <property type="project" value="InterPro"/>
</dbReference>